<evidence type="ECO:0000313" key="2">
    <source>
        <dbReference type="EMBL" id="PIK84107.1"/>
    </source>
</evidence>
<name>A0A1Y6GHD9_RAOOR</name>
<protein>
    <recommendedName>
        <fullName evidence="7">Autotransporter domain-containing protein</fullName>
    </recommendedName>
</protein>
<dbReference type="EMBL" id="CP104450">
    <property type="protein sequence ID" value="UXE36005.1"/>
    <property type="molecule type" value="Genomic_DNA"/>
</dbReference>
<dbReference type="GeneID" id="93754209"/>
<keyword evidence="1" id="KW-0732">Signal</keyword>
<evidence type="ECO:0000313" key="3">
    <source>
        <dbReference type="EMBL" id="UXE36005.1"/>
    </source>
</evidence>
<proteinExistence type="predicted"/>
<dbReference type="EMBL" id="NKYI01000019">
    <property type="protein sequence ID" value="PIK84107.1"/>
    <property type="molecule type" value="Genomic_DNA"/>
</dbReference>
<evidence type="ECO:0000313" key="5">
    <source>
        <dbReference type="Proteomes" id="UP000229713"/>
    </source>
</evidence>
<dbReference type="AlphaFoldDB" id="A0A1Y6GHD9"/>
<evidence type="ECO:0000313" key="6">
    <source>
        <dbReference type="Proteomes" id="UP001350972"/>
    </source>
</evidence>
<feature type="chain" id="PRO_5015073126" description="Autotransporter domain-containing protein" evidence="1">
    <location>
        <begin position="25"/>
        <end position="317"/>
    </location>
</feature>
<evidence type="ECO:0000313" key="4">
    <source>
        <dbReference type="EMBL" id="WWC09427.1"/>
    </source>
</evidence>
<dbReference type="eggNOG" id="ENOG502Z8FI">
    <property type="taxonomic scope" value="Bacteria"/>
</dbReference>
<dbReference type="Proteomes" id="UP001064206">
    <property type="component" value="Chromosome"/>
</dbReference>
<organism evidence="2 5">
    <name type="scientific">Raoultella ornithinolytica</name>
    <name type="common">Klebsiella ornithinolytica</name>
    <dbReference type="NCBI Taxonomy" id="54291"/>
    <lineage>
        <taxon>Bacteria</taxon>
        <taxon>Pseudomonadati</taxon>
        <taxon>Pseudomonadota</taxon>
        <taxon>Gammaproteobacteria</taxon>
        <taxon>Enterobacterales</taxon>
        <taxon>Enterobacteriaceae</taxon>
        <taxon>Klebsiella/Raoultella group</taxon>
        <taxon>Raoultella</taxon>
    </lineage>
</organism>
<dbReference type="Proteomes" id="UP001350972">
    <property type="component" value="Chromosome"/>
</dbReference>
<feature type="signal peptide" evidence="1">
    <location>
        <begin position="1"/>
        <end position="24"/>
    </location>
</feature>
<reference evidence="3" key="2">
    <citation type="submission" date="2022-09" db="EMBL/GenBank/DDBJ databases">
        <title>Multidrug resistance Raoultella ornithinolytica Strain MQB_Silv_108.</title>
        <authorList>
            <person name="Quintela-Baluja M."/>
        </authorList>
    </citation>
    <scope>NUCLEOTIDE SEQUENCE</scope>
    <source>
        <strain evidence="3">MQB_Silv_108</strain>
    </source>
</reference>
<sequence>MMVSLPRACTLSAALLLVSPACLALDGSHLKQRADAVLMLMSYTVVPDVTASDLNIGSGTNEKNQLSITQFGGGATLSKRYPIYLEGTLGYSRYDPQFVLSNGDDSRTIPAKWNSLTGTGGIGWDFNLYTDKWGGTLVLRPIFNFMLGTMASDVRIGSRLIEHKRDADFKFLDGGRLNAYGLGGSLMLDYELFSKEQDIDVELRYSGMSLQTFGSTPEAVSGQSSAENLGLYLRRRAPISDWTLLKSPVRYVLEGAHTEYLGDQRGQLGFNGLSSLGVGLELDSSQYPVFISRTRLVARYMFGDNTRGYGVGLAMSF</sequence>
<evidence type="ECO:0008006" key="7">
    <source>
        <dbReference type="Google" id="ProtNLM"/>
    </source>
</evidence>
<dbReference type="EMBL" id="CP145163">
    <property type="protein sequence ID" value="WWC09427.1"/>
    <property type="molecule type" value="Genomic_DNA"/>
</dbReference>
<gene>
    <name evidence="2" type="ORF">CFY86_13030</name>
    <name evidence="4" type="ORF">LM286_13660</name>
    <name evidence="3" type="ORF">N2J37_15665</name>
</gene>
<dbReference type="PaxDb" id="1286170-RORB6_06355"/>
<dbReference type="STRING" id="54291.TE10_14175"/>
<reference evidence="4 6" key="3">
    <citation type="submission" date="2024-02" db="EMBL/GenBank/DDBJ databases">
        <title>Tn5403 promotes plasmid rearrangements and degradation of the Klebsiella pneumoniae carbapenemase (KPC) transposon Tn4401.</title>
        <authorList>
            <person name="Sheppard A.E."/>
            <person name="Barry K.E."/>
            <person name="Parikh H.I."/>
            <person name="Vegesana K."/>
            <person name="Sebra R."/>
            <person name="George S."/>
            <person name="Sanderson N.D."/>
            <person name="Stoesser N."/>
            <person name="Eyre D.W."/>
            <person name="Crook D.W."/>
            <person name="Walker A.S."/>
            <person name="Mathers A.J."/>
        </authorList>
    </citation>
    <scope>NUCLEOTIDE SEQUENCE [LARGE SCALE GENOMIC DNA]</scope>
    <source>
        <strain evidence="4 6">CAV1921</strain>
    </source>
</reference>
<dbReference type="Proteomes" id="UP000229713">
    <property type="component" value="Unassembled WGS sequence"/>
</dbReference>
<evidence type="ECO:0000256" key="1">
    <source>
        <dbReference type="SAM" id="SignalP"/>
    </source>
</evidence>
<keyword evidence="6" id="KW-1185">Reference proteome</keyword>
<accession>A0A1Y6GHD9</accession>
<reference evidence="2 5" key="1">
    <citation type="submission" date="2017-07" db="EMBL/GenBank/DDBJ databases">
        <title>Raoultella ornithinolytica strain HH3 draft genome.</title>
        <authorList>
            <person name="Duceppe M.-O."/>
            <person name="Huang H."/>
            <person name="Phipps-Todd B."/>
        </authorList>
    </citation>
    <scope>NUCLEOTIDE SEQUENCE [LARGE SCALE GENOMIC DNA]</scope>
    <source>
        <strain evidence="2 5">HH3</strain>
    </source>
</reference>
<dbReference type="RefSeq" id="WP_004861921.1">
    <property type="nucleotide sequence ID" value="NZ_ABDFAB020000001.1"/>
</dbReference>